<dbReference type="GO" id="GO:0015020">
    <property type="term" value="F:glucuronosyltransferase activity"/>
    <property type="evidence" value="ECO:0007669"/>
    <property type="project" value="TreeGrafter"/>
</dbReference>
<evidence type="ECO:0000256" key="5">
    <source>
        <dbReference type="ARBA" id="ARBA00023136"/>
    </source>
</evidence>
<comment type="subcellular location">
    <subcellularLocation>
        <location evidence="1">Membrane</location>
        <topology evidence="1">Single-pass type II membrane protein</topology>
    </subcellularLocation>
</comment>
<evidence type="ECO:0000256" key="7">
    <source>
        <dbReference type="SAM" id="SignalP"/>
    </source>
</evidence>
<dbReference type="GO" id="GO:0035269">
    <property type="term" value="P:protein O-linked glycosylation via mannose"/>
    <property type="evidence" value="ECO:0007669"/>
    <property type="project" value="TreeGrafter"/>
</dbReference>
<dbReference type="PANTHER" id="PTHR12270:SF52">
    <property type="entry name" value="GLYCOSYLTRANSFERASE-LIKE PROTEIN GNT13-RELATED"/>
    <property type="match status" value="1"/>
</dbReference>
<sequence>MNVIFVGSALFVRTFLVFISFGEALSPNRGEQIKNCLNENFDFKRTNWNDTIERDAPSNLKVETTWSSSHVSRYDLTIVTQLSFDRMPALYNQCSTYPGPMAAAVYLPLLQLDDQLHILNGESGDLNPENKERVRKEVERVGRIFQEIDNRNDMCQLDLMFLWEAFDSKQASLLYPVNSLRNYARMQVRTNLLSAIDVDMMISSSVGRAFEHPATLKELTSAVEDRQAVVLPAFEPQRQGPYGRMVADESCKASKENLAIKFKQKSVLQFKLKVFPRGHTPTNYTKWFQCTHPYKVRYQRMYEPWYIGNVKTAPFHDVKFRGYGLNKIAHVASLNYFNFTFLVHPDFWIIHRPHEDTAVRKVVAREASDVNKFGVKLPKNALYYKVTQLFGDAKRGMIRGNFNITLDTSMVRCYNTLTWLPPIPSSQGFPVDPLIFI</sequence>
<organism evidence="8 9">
    <name type="scientific">Chlamydomonas eustigma</name>
    <dbReference type="NCBI Taxonomy" id="1157962"/>
    <lineage>
        <taxon>Eukaryota</taxon>
        <taxon>Viridiplantae</taxon>
        <taxon>Chlorophyta</taxon>
        <taxon>core chlorophytes</taxon>
        <taxon>Chlorophyceae</taxon>
        <taxon>CS clade</taxon>
        <taxon>Chlamydomonadales</taxon>
        <taxon>Chlamydomonadaceae</taxon>
        <taxon>Chlamydomonas</taxon>
    </lineage>
</organism>
<dbReference type="PANTHER" id="PTHR12270">
    <property type="entry name" value="GLYCOSYLTRANSFERASE-RELATED"/>
    <property type="match status" value="1"/>
</dbReference>
<keyword evidence="4" id="KW-1133">Transmembrane helix</keyword>
<evidence type="ECO:0000256" key="4">
    <source>
        <dbReference type="ARBA" id="ARBA00022989"/>
    </source>
</evidence>
<evidence type="ECO:0008006" key="10">
    <source>
        <dbReference type="Google" id="ProtNLM"/>
    </source>
</evidence>
<evidence type="ECO:0000256" key="6">
    <source>
        <dbReference type="ARBA" id="ARBA00023180"/>
    </source>
</evidence>
<dbReference type="EMBL" id="BEGY01000124">
    <property type="protein sequence ID" value="GAX84389.1"/>
    <property type="molecule type" value="Genomic_DNA"/>
</dbReference>
<reference evidence="8 9" key="1">
    <citation type="submission" date="2017-08" db="EMBL/GenBank/DDBJ databases">
        <title>Acidophilic green algal genome provides insights into adaptation to an acidic environment.</title>
        <authorList>
            <person name="Hirooka S."/>
            <person name="Hirose Y."/>
            <person name="Kanesaki Y."/>
            <person name="Higuchi S."/>
            <person name="Fujiwara T."/>
            <person name="Onuma R."/>
            <person name="Era A."/>
            <person name="Ohbayashi R."/>
            <person name="Uzuka A."/>
            <person name="Nozaki H."/>
            <person name="Yoshikawa H."/>
            <person name="Miyagishima S.Y."/>
        </authorList>
    </citation>
    <scope>NUCLEOTIDE SEQUENCE [LARGE SCALE GENOMIC DNA]</scope>
    <source>
        <strain evidence="8 9">NIES-2499</strain>
    </source>
</reference>
<keyword evidence="7" id="KW-0732">Signal</keyword>
<dbReference type="InterPro" id="IPR051292">
    <property type="entry name" value="Xyl/GlcA_transferase"/>
</dbReference>
<dbReference type="OrthoDB" id="411524at2759"/>
<evidence type="ECO:0000313" key="9">
    <source>
        <dbReference type="Proteomes" id="UP000232323"/>
    </source>
</evidence>
<dbReference type="Proteomes" id="UP000232323">
    <property type="component" value="Unassembled WGS sequence"/>
</dbReference>
<evidence type="ECO:0000313" key="8">
    <source>
        <dbReference type="EMBL" id="GAX84389.1"/>
    </source>
</evidence>
<evidence type="ECO:0000256" key="3">
    <source>
        <dbReference type="ARBA" id="ARBA00022968"/>
    </source>
</evidence>
<dbReference type="AlphaFoldDB" id="A0A250XN65"/>
<keyword evidence="6" id="KW-0325">Glycoprotein</keyword>
<name>A0A250XN65_9CHLO</name>
<protein>
    <recommendedName>
        <fullName evidence="10">Glycosyltransferase family 92 protein</fullName>
    </recommendedName>
</protein>
<keyword evidence="2" id="KW-0812">Transmembrane</keyword>
<evidence type="ECO:0000256" key="2">
    <source>
        <dbReference type="ARBA" id="ARBA00022692"/>
    </source>
</evidence>
<gene>
    <name evidence="8" type="ORF">CEUSTIGMA_g11811.t1</name>
</gene>
<accession>A0A250XN65</accession>
<dbReference type="GO" id="GO:0016020">
    <property type="term" value="C:membrane"/>
    <property type="evidence" value="ECO:0007669"/>
    <property type="project" value="UniProtKB-SubCell"/>
</dbReference>
<comment type="caution">
    <text evidence="8">The sequence shown here is derived from an EMBL/GenBank/DDBJ whole genome shotgun (WGS) entry which is preliminary data.</text>
</comment>
<dbReference type="GO" id="GO:0042285">
    <property type="term" value="F:xylosyltransferase activity"/>
    <property type="evidence" value="ECO:0007669"/>
    <property type="project" value="TreeGrafter"/>
</dbReference>
<keyword evidence="9" id="KW-1185">Reference proteome</keyword>
<feature type="chain" id="PRO_5012242135" description="Glycosyltransferase family 92 protein" evidence="7">
    <location>
        <begin position="25"/>
        <end position="437"/>
    </location>
</feature>
<evidence type="ECO:0000256" key="1">
    <source>
        <dbReference type="ARBA" id="ARBA00004606"/>
    </source>
</evidence>
<proteinExistence type="predicted"/>
<keyword evidence="5" id="KW-0472">Membrane</keyword>
<feature type="signal peptide" evidence="7">
    <location>
        <begin position="1"/>
        <end position="24"/>
    </location>
</feature>
<dbReference type="Pfam" id="PF13896">
    <property type="entry name" value="Glyco_transf_49"/>
    <property type="match status" value="1"/>
</dbReference>
<keyword evidence="3" id="KW-0735">Signal-anchor</keyword>